<keyword evidence="1" id="KW-0812">Transmembrane</keyword>
<organism evidence="2 3">
    <name type="scientific">Monilinia laxa</name>
    <name type="common">Brown rot fungus</name>
    <name type="synonym">Sclerotinia laxa</name>
    <dbReference type="NCBI Taxonomy" id="61186"/>
    <lineage>
        <taxon>Eukaryota</taxon>
        <taxon>Fungi</taxon>
        <taxon>Dikarya</taxon>
        <taxon>Ascomycota</taxon>
        <taxon>Pezizomycotina</taxon>
        <taxon>Leotiomycetes</taxon>
        <taxon>Helotiales</taxon>
        <taxon>Sclerotiniaceae</taxon>
        <taxon>Monilinia</taxon>
    </lineage>
</organism>
<evidence type="ECO:0000313" key="3">
    <source>
        <dbReference type="Proteomes" id="UP000326757"/>
    </source>
</evidence>
<gene>
    <name evidence="2" type="ORF">EYC80_001982</name>
</gene>
<sequence length="158" mass="18740">MKEEDENERTIRHNTWYSSILFYSIYLLVTQLLDYSATELLNYSTIQLLPFNYSTTHYSLLNSAYYSSNQLHYYSTVLFNYSSILFGLRDTHTHTYTHSYILIFKSNQLPSFLLLDRQLIKSIFTFITDRTDFRALGRFNSIPTSHFSLLTSHFHISL</sequence>
<accession>A0A5N6K6U8</accession>
<feature type="transmembrane region" description="Helical" evidence="1">
    <location>
        <begin position="16"/>
        <end position="33"/>
    </location>
</feature>
<proteinExistence type="predicted"/>
<evidence type="ECO:0000256" key="1">
    <source>
        <dbReference type="SAM" id="Phobius"/>
    </source>
</evidence>
<dbReference type="EMBL" id="VIGI01000007">
    <property type="protein sequence ID" value="KAB8298249.1"/>
    <property type="molecule type" value="Genomic_DNA"/>
</dbReference>
<feature type="transmembrane region" description="Helical" evidence="1">
    <location>
        <begin position="71"/>
        <end position="88"/>
    </location>
</feature>
<dbReference type="AlphaFoldDB" id="A0A5N6K6U8"/>
<name>A0A5N6K6U8_MONLA</name>
<protein>
    <submittedName>
        <fullName evidence="2">Uncharacterized protein</fullName>
    </submittedName>
</protein>
<comment type="caution">
    <text evidence="2">The sequence shown here is derived from an EMBL/GenBank/DDBJ whole genome shotgun (WGS) entry which is preliminary data.</text>
</comment>
<keyword evidence="1" id="KW-1133">Transmembrane helix</keyword>
<reference evidence="2 3" key="1">
    <citation type="submission" date="2019-06" db="EMBL/GenBank/DDBJ databases">
        <title>Genome Sequence of the Brown Rot Fungal Pathogen Monilinia laxa.</title>
        <authorList>
            <person name="De Miccolis Angelini R.M."/>
            <person name="Landi L."/>
            <person name="Abate D."/>
            <person name="Pollastro S."/>
            <person name="Romanazzi G."/>
            <person name="Faretra F."/>
        </authorList>
    </citation>
    <scope>NUCLEOTIDE SEQUENCE [LARGE SCALE GENOMIC DNA]</scope>
    <source>
        <strain evidence="2 3">Mlax316</strain>
    </source>
</reference>
<evidence type="ECO:0000313" key="2">
    <source>
        <dbReference type="EMBL" id="KAB8298249.1"/>
    </source>
</evidence>
<keyword evidence="3" id="KW-1185">Reference proteome</keyword>
<dbReference type="Proteomes" id="UP000326757">
    <property type="component" value="Unassembled WGS sequence"/>
</dbReference>
<keyword evidence="1" id="KW-0472">Membrane</keyword>